<evidence type="ECO:0000256" key="3">
    <source>
        <dbReference type="ARBA" id="ARBA00022970"/>
    </source>
</evidence>
<evidence type="ECO:0000313" key="6">
    <source>
        <dbReference type="Proteomes" id="UP000596427"/>
    </source>
</evidence>
<dbReference type="InterPro" id="IPR051010">
    <property type="entry name" value="BCAA_transport"/>
</dbReference>
<sequence length="421" mass="45016">MNSSTGHARAWWPGVRRRTVGAPPRRGGAAFASLGLAAFLALCGGSAAWAVKIGVLTDMSGVIGDAAGQGSVVAAELAVEDMGGPVLGKPVEIVSADHQFKPDLAATITRRWFDVEGVDAVADLTVSPIALAAQQIGRDKNKIILIAGSGTQALFGTNCTSTSFVWMFDTALQTRAAVQAAAEPGAKWFLISPAYTYGIEMETLMRKQIEAQGGTVIGATRMPVGTMDYGSVITSAQASGATYIGFAQAGHDAIRLVQQAHDFGVARGGQKLVAQFLFITDVNSMDRKAVDDLLIPTPFYWNTNDATRAFSKRFFERMKRPPTLIQAGVYSSVLHYLKAVKAAGTVDATAVAAAMRAMRVNDATIVDGLIREDGRLMRDMYLMRIKPAEKVKVAWDYFEVVKAIPLDPAQRSTSNPACTRH</sequence>
<dbReference type="PANTHER" id="PTHR30483">
    <property type="entry name" value="LEUCINE-SPECIFIC-BINDING PROTEIN"/>
    <property type="match status" value="1"/>
</dbReference>
<keyword evidence="2" id="KW-0732">Signal</keyword>
<dbReference type="EMBL" id="CP063362">
    <property type="protein sequence ID" value="QRG08629.1"/>
    <property type="molecule type" value="Genomic_DNA"/>
</dbReference>
<comment type="similarity">
    <text evidence="1">Belongs to the leucine-binding protein family.</text>
</comment>
<gene>
    <name evidence="5" type="ORF">EZH22_10275</name>
</gene>
<dbReference type="GO" id="GO:0006865">
    <property type="term" value="P:amino acid transport"/>
    <property type="evidence" value="ECO:0007669"/>
    <property type="project" value="UniProtKB-KW"/>
</dbReference>
<dbReference type="Pfam" id="PF13458">
    <property type="entry name" value="Peripla_BP_6"/>
    <property type="match status" value="1"/>
</dbReference>
<dbReference type="KEGG" id="xdi:EZH22_10275"/>
<evidence type="ECO:0000256" key="2">
    <source>
        <dbReference type="ARBA" id="ARBA00022729"/>
    </source>
</evidence>
<evidence type="ECO:0000259" key="4">
    <source>
        <dbReference type="Pfam" id="PF13458"/>
    </source>
</evidence>
<dbReference type="Proteomes" id="UP000596427">
    <property type="component" value="Chromosome"/>
</dbReference>
<organism evidence="5 6">
    <name type="scientific">Xanthobacter dioxanivorans</name>
    <dbReference type="NCBI Taxonomy" id="2528964"/>
    <lineage>
        <taxon>Bacteria</taxon>
        <taxon>Pseudomonadati</taxon>
        <taxon>Pseudomonadota</taxon>
        <taxon>Alphaproteobacteria</taxon>
        <taxon>Hyphomicrobiales</taxon>
        <taxon>Xanthobacteraceae</taxon>
        <taxon>Xanthobacter</taxon>
    </lineage>
</organism>
<keyword evidence="3" id="KW-0029">Amino-acid transport</keyword>
<evidence type="ECO:0000256" key="1">
    <source>
        <dbReference type="ARBA" id="ARBA00010062"/>
    </source>
</evidence>
<protein>
    <submittedName>
        <fullName evidence="5">ABC transporter substrate-binding protein</fullName>
    </submittedName>
</protein>
<dbReference type="CDD" id="cd06327">
    <property type="entry name" value="PBP1_SBP-like"/>
    <property type="match status" value="1"/>
</dbReference>
<proteinExistence type="inferred from homology"/>
<dbReference type="AlphaFoldDB" id="A0A974PSM1"/>
<accession>A0A974PSM1</accession>
<keyword evidence="3" id="KW-0813">Transport</keyword>
<name>A0A974PSM1_9HYPH</name>
<keyword evidence="6" id="KW-1185">Reference proteome</keyword>
<dbReference type="PANTHER" id="PTHR30483:SF6">
    <property type="entry name" value="PERIPLASMIC BINDING PROTEIN OF ABC TRANSPORTER FOR NATURAL AMINO ACIDS"/>
    <property type="match status" value="1"/>
</dbReference>
<evidence type="ECO:0000313" key="5">
    <source>
        <dbReference type="EMBL" id="QRG08629.1"/>
    </source>
</evidence>
<reference evidence="5 6" key="1">
    <citation type="submission" date="2020-10" db="EMBL/GenBank/DDBJ databases">
        <title>Degradation of 1,4-Dioxane by Xanthobacter sp. YN2, via a Novel Group-2 Soluble Di-Iron Monooxygenase.</title>
        <authorList>
            <person name="Ma F."/>
            <person name="Wang Y."/>
            <person name="Yang J."/>
            <person name="Guo H."/>
            <person name="Su D."/>
            <person name="Yu L."/>
        </authorList>
    </citation>
    <scope>NUCLEOTIDE SEQUENCE [LARGE SCALE GENOMIC DNA]</scope>
    <source>
        <strain evidence="5 6">YN2</strain>
    </source>
</reference>
<dbReference type="InterPro" id="IPR028082">
    <property type="entry name" value="Peripla_BP_I"/>
</dbReference>
<feature type="domain" description="Leucine-binding protein" evidence="4">
    <location>
        <begin position="51"/>
        <end position="386"/>
    </location>
</feature>
<dbReference type="SUPFAM" id="SSF53822">
    <property type="entry name" value="Periplasmic binding protein-like I"/>
    <property type="match status" value="1"/>
</dbReference>
<dbReference type="InterPro" id="IPR028081">
    <property type="entry name" value="Leu-bd"/>
</dbReference>
<dbReference type="RefSeq" id="WP_203195540.1">
    <property type="nucleotide sequence ID" value="NZ_CP063362.1"/>
</dbReference>
<dbReference type="Gene3D" id="3.40.50.2300">
    <property type="match status" value="2"/>
</dbReference>